<keyword evidence="7" id="KW-1185">Reference proteome</keyword>
<comment type="caution">
    <text evidence="6">The sequence shown here is derived from an EMBL/GenBank/DDBJ whole genome shotgun (WGS) entry which is preliminary data.</text>
</comment>
<evidence type="ECO:0000313" key="6">
    <source>
        <dbReference type="EMBL" id="KUM98728.1"/>
    </source>
</evidence>
<dbReference type="RefSeq" id="WP_066990700.1">
    <property type="nucleotide sequence ID" value="NZ_BNDU01000004.1"/>
</dbReference>
<dbReference type="SUPFAM" id="SSF51679">
    <property type="entry name" value="Bacterial luciferase-like"/>
    <property type="match status" value="1"/>
</dbReference>
<dbReference type="GO" id="GO:0008726">
    <property type="term" value="F:alkanesulfonate monooxygenase activity"/>
    <property type="evidence" value="ECO:0007669"/>
    <property type="project" value="TreeGrafter"/>
</dbReference>
<evidence type="ECO:0000256" key="2">
    <source>
        <dbReference type="ARBA" id="ARBA00022643"/>
    </source>
</evidence>
<sequence length="312" mass="34087">MNPKLRIYTAAQQGTDYAALLRVARTAEDCGFDAFFTSDHYLKLGDVPGLPGPIDAWITMAGLARETRTIRLGTLMSSATFRLPGPLAIAVAQIDRMSGGRVELGLGTGWYADEHTAYGIPFPSLRERFDRFEEQLAVITGLWDTPEGKTFTYEGTHYRLTDSPALPKPVQQPRPPVLIGGDGPVRTPRLVAAYADEFNVPFLSLEATTPLFERARQACDTAGRDPDTLHLSTAQVLCCGRTRQELRRRAEALGPEGGPFAKSRISGTPSEVVDTIGRFAEAGVSRLYLQPFDLSDLDHLELVAAEVLPQLA</sequence>
<dbReference type="Proteomes" id="UP000054241">
    <property type="component" value="Unassembled WGS sequence"/>
</dbReference>
<proteinExistence type="predicted"/>
<keyword evidence="2" id="KW-0288">FMN</keyword>
<keyword evidence="1" id="KW-0285">Flavoprotein</keyword>
<dbReference type="PANTHER" id="PTHR42847:SF4">
    <property type="entry name" value="ALKANESULFONATE MONOOXYGENASE-RELATED"/>
    <property type="match status" value="1"/>
</dbReference>
<keyword evidence="3" id="KW-0560">Oxidoreductase</keyword>
<dbReference type="GO" id="GO:0046306">
    <property type="term" value="P:alkanesulfonate catabolic process"/>
    <property type="evidence" value="ECO:0007669"/>
    <property type="project" value="TreeGrafter"/>
</dbReference>
<dbReference type="InterPro" id="IPR050172">
    <property type="entry name" value="SsuD_RutA_monooxygenase"/>
</dbReference>
<dbReference type="PANTHER" id="PTHR42847">
    <property type="entry name" value="ALKANESULFONATE MONOOXYGENASE"/>
    <property type="match status" value="1"/>
</dbReference>
<dbReference type="Gene3D" id="3.20.20.30">
    <property type="entry name" value="Luciferase-like domain"/>
    <property type="match status" value="1"/>
</dbReference>
<evidence type="ECO:0000256" key="3">
    <source>
        <dbReference type="ARBA" id="ARBA00023002"/>
    </source>
</evidence>
<name>A0A101NSU0_9ACTN</name>
<dbReference type="EMBL" id="LMWL01000003">
    <property type="protein sequence ID" value="KUM98728.1"/>
    <property type="molecule type" value="Genomic_DNA"/>
</dbReference>
<gene>
    <name evidence="6" type="ORF">AQI88_01980</name>
</gene>
<keyword evidence="4" id="KW-0503">Monooxygenase</keyword>
<accession>A0A101NSU0</accession>
<dbReference type="AlphaFoldDB" id="A0A101NSU0"/>
<evidence type="ECO:0000256" key="1">
    <source>
        <dbReference type="ARBA" id="ARBA00022630"/>
    </source>
</evidence>
<dbReference type="NCBIfam" id="TIGR03560">
    <property type="entry name" value="F420_Rv1855c"/>
    <property type="match status" value="1"/>
</dbReference>
<dbReference type="InterPro" id="IPR019952">
    <property type="entry name" value="F420_OxRdatse_Rv1855c_pred"/>
</dbReference>
<dbReference type="STRING" id="67285.AQI88_01980"/>
<organism evidence="6 7">
    <name type="scientific">Streptomyces cellostaticus</name>
    <dbReference type="NCBI Taxonomy" id="67285"/>
    <lineage>
        <taxon>Bacteria</taxon>
        <taxon>Bacillati</taxon>
        <taxon>Actinomycetota</taxon>
        <taxon>Actinomycetes</taxon>
        <taxon>Kitasatosporales</taxon>
        <taxon>Streptomycetaceae</taxon>
        <taxon>Streptomyces</taxon>
    </lineage>
</organism>
<dbReference type="InterPro" id="IPR036661">
    <property type="entry name" value="Luciferase-like_sf"/>
</dbReference>
<feature type="domain" description="Luciferase-like" evidence="5">
    <location>
        <begin position="12"/>
        <end position="253"/>
    </location>
</feature>
<reference evidence="6 7" key="1">
    <citation type="submission" date="2015-10" db="EMBL/GenBank/DDBJ databases">
        <title>Draft genome sequence of Streptomyces cellostaticus DSM 40189, type strain for the species Streptomyces cellostaticus.</title>
        <authorList>
            <person name="Ruckert C."/>
            <person name="Winkler A."/>
            <person name="Kalinowski J."/>
            <person name="Kampfer P."/>
            <person name="Glaeser S."/>
        </authorList>
    </citation>
    <scope>NUCLEOTIDE SEQUENCE [LARGE SCALE GENOMIC DNA]</scope>
    <source>
        <strain evidence="6 7">DSM 40189</strain>
    </source>
</reference>
<dbReference type="InterPro" id="IPR011251">
    <property type="entry name" value="Luciferase-like_dom"/>
</dbReference>
<evidence type="ECO:0000313" key="7">
    <source>
        <dbReference type="Proteomes" id="UP000054241"/>
    </source>
</evidence>
<evidence type="ECO:0000256" key="4">
    <source>
        <dbReference type="ARBA" id="ARBA00023033"/>
    </source>
</evidence>
<dbReference type="Pfam" id="PF00296">
    <property type="entry name" value="Bac_luciferase"/>
    <property type="match status" value="1"/>
</dbReference>
<evidence type="ECO:0000259" key="5">
    <source>
        <dbReference type="Pfam" id="PF00296"/>
    </source>
</evidence>
<protein>
    <submittedName>
        <fullName evidence="6">LLM class F420-dependent oxidoreductase</fullName>
    </submittedName>
</protein>
<dbReference type="OrthoDB" id="143323at2"/>